<evidence type="ECO:0000313" key="2">
    <source>
        <dbReference type="EMBL" id="KAF5952322.1"/>
    </source>
</evidence>
<keyword evidence="3" id="KW-1185">Reference proteome</keyword>
<organism evidence="2 3">
    <name type="scientific">Camellia sinensis</name>
    <name type="common">Tea plant</name>
    <name type="synonym">Thea sinensis</name>
    <dbReference type="NCBI Taxonomy" id="4442"/>
    <lineage>
        <taxon>Eukaryota</taxon>
        <taxon>Viridiplantae</taxon>
        <taxon>Streptophyta</taxon>
        <taxon>Embryophyta</taxon>
        <taxon>Tracheophyta</taxon>
        <taxon>Spermatophyta</taxon>
        <taxon>Magnoliopsida</taxon>
        <taxon>eudicotyledons</taxon>
        <taxon>Gunneridae</taxon>
        <taxon>Pentapetalae</taxon>
        <taxon>asterids</taxon>
        <taxon>Ericales</taxon>
        <taxon>Theaceae</taxon>
        <taxon>Camellia</taxon>
    </lineage>
</organism>
<dbReference type="Proteomes" id="UP000593564">
    <property type="component" value="Unassembled WGS sequence"/>
</dbReference>
<dbReference type="Pfam" id="PF23581">
    <property type="entry name" value="DUF7135"/>
    <property type="match status" value="1"/>
</dbReference>
<gene>
    <name evidence="2" type="ORF">HYC85_010266</name>
</gene>
<name>A0A7J7HHF2_CAMSI</name>
<evidence type="ECO:0000313" key="3">
    <source>
        <dbReference type="Proteomes" id="UP000593564"/>
    </source>
</evidence>
<proteinExistence type="predicted"/>
<dbReference type="InterPro" id="IPR055559">
    <property type="entry name" value="CYPRO4_DUF7135"/>
</dbReference>
<protein>
    <recommendedName>
        <fullName evidence="1">DUF7135 domain-containing protein</fullName>
    </recommendedName>
</protein>
<dbReference type="AlphaFoldDB" id="A0A7J7HHF2"/>
<reference evidence="3" key="1">
    <citation type="journal article" date="2020" name="Nat. Commun.">
        <title>Genome assembly of wild tea tree DASZ reveals pedigree and selection history of tea varieties.</title>
        <authorList>
            <person name="Zhang W."/>
            <person name="Zhang Y."/>
            <person name="Qiu H."/>
            <person name="Guo Y."/>
            <person name="Wan H."/>
            <person name="Zhang X."/>
            <person name="Scossa F."/>
            <person name="Alseekh S."/>
            <person name="Zhang Q."/>
            <person name="Wang P."/>
            <person name="Xu L."/>
            <person name="Schmidt M.H."/>
            <person name="Jia X."/>
            <person name="Li D."/>
            <person name="Zhu A."/>
            <person name="Guo F."/>
            <person name="Chen W."/>
            <person name="Ni D."/>
            <person name="Usadel B."/>
            <person name="Fernie A.R."/>
            <person name="Wen W."/>
        </authorList>
    </citation>
    <scope>NUCLEOTIDE SEQUENCE [LARGE SCALE GENOMIC DNA]</scope>
    <source>
        <strain evidence="3">cv. G240</strain>
    </source>
</reference>
<reference evidence="2 3" key="2">
    <citation type="submission" date="2020-07" db="EMBL/GenBank/DDBJ databases">
        <title>Genome assembly of wild tea tree DASZ reveals pedigree and selection history of tea varieties.</title>
        <authorList>
            <person name="Zhang W."/>
        </authorList>
    </citation>
    <scope>NUCLEOTIDE SEQUENCE [LARGE SCALE GENOMIC DNA]</scope>
    <source>
        <strain evidence="3">cv. G240</strain>
        <tissue evidence="2">Leaf</tissue>
    </source>
</reference>
<sequence>MRRPKMPSSMDEVKDKLKALKLKYPSTTNPNLKNSVKLYLHIGGNTSKSRRIVSNKIAAISFVKMSQIDEGGEDDNEESGDSWWVWKVGSRLKPRLVLTCNFGDQHRVGEFFVFFF</sequence>
<accession>A0A7J7HHF2</accession>
<dbReference type="EMBL" id="JACBKZ010000004">
    <property type="protein sequence ID" value="KAF5952322.1"/>
    <property type="molecule type" value="Genomic_DNA"/>
</dbReference>
<evidence type="ECO:0000259" key="1">
    <source>
        <dbReference type="Pfam" id="PF23581"/>
    </source>
</evidence>
<feature type="domain" description="DUF7135" evidence="1">
    <location>
        <begin position="3"/>
        <end position="108"/>
    </location>
</feature>
<comment type="caution">
    <text evidence="2">The sequence shown here is derived from an EMBL/GenBank/DDBJ whole genome shotgun (WGS) entry which is preliminary data.</text>
</comment>